<dbReference type="PRINTS" id="PR01438">
    <property type="entry name" value="UNVRSLSTRESS"/>
</dbReference>
<name>A0A1H3JNE2_9EURY</name>
<dbReference type="AlphaFoldDB" id="A0A1H3JNE2"/>
<dbReference type="InterPro" id="IPR006016">
    <property type="entry name" value="UspA"/>
</dbReference>
<dbReference type="RefSeq" id="WP_092733009.1">
    <property type="nucleotide sequence ID" value="NZ_FNPC01000005.1"/>
</dbReference>
<evidence type="ECO:0000313" key="3">
    <source>
        <dbReference type="EMBL" id="SDY40898.1"/>
    </source>
</evidence>
<feature type="domain" description="UspA" evidence="2">
    <location>
        <begin position="1"/>
        <end position="137"/>
    </location>
</feature>
<reference evidence="4" key="1">
    <citation type="submission" date="2016-10" db="EMBL/GenBank/DDBJ databases">
        <authorList>
            <person name="Varghese N."/>
            <person name="Submissions S."/>
        </authorList>
    </citation>
    <scope>NUCLEOTIDE SEQUENCE [LARGE SCALE GENOMIC DNA]</scope>
    <source>
        <strain evidence="4">DC30,IBRC 10041,KCTC 4046</strain>
    </source>
</reference>
<gene>
    <name evidence="3" type="ORF">SAMN05216564_10567</name>
</gene>
<dbReference type="InterPro" id="IPR006015">
    <property type="entry name" value="Universal_stress_UspA"/>
</dbReference>
<evidence type="ECO:0000259" key="2">
    <source>
        <dbReference type="Pfam" id="PF00582"/>
    </source>
</evidence>
<comment type="similarity">
    <text evidence="1">Belongs to the universal stress protein A family.</text>
</comment>
<organism evidence="3 4">
    <name type="scientific">Halopenitus persicus</name>
    <dbReference type="NCBI Taxonomy" id="1048396"/>
    <lineage>
        <taxon>Archaea</taxon>
        <taxon>Methanobacteriati</taxon>
        <taxon>Methanobacteriota</taxon>
        <taxon>Stenosarchaea group</taxon>
        <taxon>Halobacteria</taxon>
        <taxon>Halobacteriales</taxon>
        <taxon>Haloferacaceae</taxon>
        <taxon>Halopenitus</taxon>
    </lineage>
</organism>
<dbReference type="PANTHER" id="PTHR46268:SF6">
    <property type="entry name" value="UNIVERSAL STRESS PROTEIN UP12"/>
    <property type="match status" value="1"/>
</dbReference>
<proteinExistence type="inferred from homology"/>
<protein>
    <submittedName>
        <fullName evidence="3">Nucleotide-binding universal stress protein, UspA family</fullName>
    </submittedName>
</protein>
<sequence>MYDSILIPTDGSDGSHSAVETGVRLGDRFDADVHALFVIDERYVLDEYDMPVEAAERDAEDALDRVGEVAAASGVAVEKHLRRGTPHEEILAAIDDYGVDLVVMGTHGRTGLDRIVHLGSVTERVIRAAPVQVTTVPTGGRGV</sequence>
<keyword evidence="4" id="KW-1185">Reference proteome</keyword>
<dbReference type="CDD" id="cd00293">
    <property type="entry name" value="USP-like"/>
    <property type="match status" value="1"/>
</dbReference>
<dbReference type="SUPFAM" id="SSF52402">
    <property type="entry name" value="Adenine nucleotide alpha hydrolases-like"/>
    <property type="match status" value="1"/>
</dbReference>
<dbReference type="Proteomes" id="UP000199079">
    <property type="component" value="Unassembled WGS sequence"/>
</dbReference>
<dbReference type="PANTHER" id="PTHR46268">
    <property type="entry name" value="STRESS RESPONSE PROTEIN NHAX"/>
    <property type="match status" value="1"/>
</dbReference>
<accession>A0A1H3JNE2</accession>
<dbReference type="OrthoDB" id="105697at2157"/>
<dbReference type="Gene3D" id="3.40.50.620">
    <property type="entry name" value="HUPs"/>
    <property type="match status" value="1"/>
</dbReference>
<evidence type="ECO:0000256" key="1">
    <source>
        <dbReference type="ARBA" id="ARBA00008791"/>
    </source>
</evidence>
<dbReference type="InterPro" id="IPR014729">
    <property type="entry name" value="Rossmann-like_a/b/a_fold"/>
</dbReference>
<dbReference type="EMBL" id="FNPC01000005">
    <property type="protein sequence ID" value="SDY40898.1"/>
    <property type="molecule type" value="Genomic_DNA"/>
</dbReference>
<evidence type="ECO:0000313" key="4">
    <source>
        <dbReference type="Proteomes" id="UP000199079"/>
    </source>
</evidence>
<dbReference type="Pfam" id="PF00582">
    <property type="entry name" value="Usp"/>
    <property type="match status" value="1"/>
</dbReference>